<evidence type="ECO:0000256" key="14">
    <source>
        <dbReference type="ARBA" id="ARBA00031925"/>
    </source>
</evidence>
<keyword evidence="6" id="KW-0963">Cytoplasm</keyword>
<protein>
    <recommendedName>
        <fullName evidence="5">Cyclin-dependent kinase inhibitor 1B</fullName>
    </recommendedName>
    <alternativeName>
        <fullName evidence="14">Cyclin-dependent kinase inhibitor p27</fullName>
    </alternativeName>
    <alternativeName>
        <fullName evidence="13">p27Kip1</fullName>
    </alternativeName>
</protein>
<feature type="region of interest" description="Disordered" evidence="16">
    <location>
        <begin position="1"/>
        <end position="30"/>
    </location>
</feature>
<evidence type="ECO:0000256" key="2">
    <source>
        <dbReference type="ARBA" id="ARBA00004177"/>
    </source>
</evidence>
<evidence type="ECO:0000256" key="7">
    <source>
        <dbReference type="ARBA" id="ARBA00022553"/>
    </source>
</evidence>
<dbReference type="GO" id="GO:0005768">
    <property type="term" value="C:endosome"/>
    <property type="evidence" value="ECO:0007669"/>
    <property type="project" value="UniProtKB-SubCell"/>
</dbReference>
<evidence type="ECO:0000256" key="8">
    <source>
        <dbReference type="ARBA" id="ARBA00022753"/>
    </source>
</evidence>
<dbReference type="Gene3D" id="4.10.365.10">
    <property type="entry name" value="p27"/>
    <property type="match status" value="1"/>
</dbReference>
<dbReference type="Proteomes" id="UP001311232">
    <property type="component" value="Unassembled WGS sequence"/>
</dbReference>
<dbReference type="InterPro" id="IPR003175">
    <property type="entry name" value="CDI_dom"/>
</dbReference>
<evidence type="ECO:0000256" key="16">
    <source>
        <dbReference type="SAM" id="MobiDB-lite"/>
    </source>
</evidence>
<accession>A0AAV9RXQ3</accession>
<feature type="domain" description="Cyclin-dependent kinase inhibitor" evidence="17">
    <location>
        <begin position="31"/>
        <end position="80"/>
    </location>
</feature>
<evidence type="ECO:0000256" key="11">
    <source>
        <dbReference type="ARBA" id="ARBA00023242"/>
    </source>
</evidence>
<comment type="caution">
    <text evidence="18">The sequence shown here is derived from an EMBL/GenBank/DDBJ whole genome shotgun (WGS) entry which is preliminary data.</text>
</comment>
<feature type="compositionally biased region" description="Basic and acidic residues" evidence="16">
    <location>
        <begin position="14"/>
        <end position="25"/>
    </location>
</feature>
<dbReference type="GO" id="GO:0000082">
    <property type="term" value="P:G1/S transition of mitotic cell cycle"/>
    <property type="evidence" value="ECO:0007669"/>
    <property type="project" value="TreeGrafter"/>
</dbReference>
<dbReference type="GO" id="GO:0004861">
    <property type="term" value="F:cyclin-dependent protein serine/threonine kinase inhibitor activity"/>
    <property type="evidence" value="ECO:0007669"/>
    <property type="project" value="InterPro"/>
</dbReference>
<gene>
    <name evidence="18" type="ORF">CRENBAI_017158</name>
</gene>
<dbReference type="EMBL" id="JAHHUM010001192">
    <property type="protein sequence ID" value="KAK5613732.1"/>
    <property type="molecule type" value="Genomic_DNA"/>
</dbReference>
<dbReference type="GO" id="GO:0005634">
    <property type="term" value="C:nucleus"/>
    <property type="evidence" value="ECO:0007669"/>
    <property type="project" value="UniProtKB-SubCell"/>
</dbReference>
<comment type="similarity">
    <text evidence="4">Belongs to the CDI family.</text>
</comment>
<keyword evidence="7" id="KW-0597">Phosphoprotein</keyword>
<reference evidence="18 19" key="1">
    <citation type="submission" date="2021-06" db="EMBL/GenBank/DDBJ databases">
        <authorList>
            <person name="Palmer J.M."/>
        </authorList>
    </citation>
    <scope>NUCLEOTIDE SEQUENCE [LARGE SCALE GENOMIC DNA]</scope>
    <source>
        <strain evidence="18 19">MEX-2019</strain>
        <tissue evidence="18">Muscle</tissue>
    </source>
</reference>
<proteinExistence type="inferred from homology"/>
<evidence type="ECO:0000259" key="17">
    <source>
        <dbReference type="Pfam" id="PF02234"/>
    </source>
</evidence>
<evidence type="ECO:0000313" key="18">
    <source>
        <dbReference type="EMBL" id="KAK5613732.1"/>
    </source>
</evidence>
<keyword evidence="12" id="KW-0131">Cell cycle</keyword>
<dbReference type="PANTHER" id="PTHR10265:SF9">
    <property type="entry name" value="CYCLIN-DEPENDENT KINASE INHIBITOR 1B"/>
    <property type="match status" value="1"/>
</dbReference>
<evidence type="ECO:0000256" key="6">
    <source>
        <dbReference type="ARBA" id="ARBA00022490"/>
    </source>
</evidence>
<evidence type="ECO:0000313" key="19">
    <source>
        <dbReference type="Proteomes" id="UP001311232"/>
    </source>
</evidence>
<evidence type="ECO:0000256" key="4">
    <source>
        <dbReference type="ARBA" id="ARBA00006726"/>
    </source>
</evidence>
<evidence type="ECO:0000256" key="13">
    <source>
        <dbReference type="ARBA" id="ARBA00031903"/>
    </source>
</evidence>
<evidence type="ECO:0000256" key="9">
    <source>
        <dbReference type="ARBA" id="ARBA00022843"/>
    </source>
</evidence>
<dbReference type="PANTHER" id="PTHR10265">
    <property type="entry name" value="CYCLIN-DEPENDENT KINASE INHIBITOR 1"/>
    <property type="match status" value="1"/>
</dbReference>
<evidence type="ECO:0000256" key="12">
    <source>
        <dbReference type="ARBA" id="ARBA00023306"/>
    </source>
</evidence>
<evidence type="ECO:0000256" key="3">
    <source>
        <dbReference type="ARBA" id="ARBA00004496"/>
    </source>
</evidence>
<evidence type="ECO:0000256" key="15">
    <source>
        <dbReference type="ARBA" id="ARBA00045727"/>
    </source>
</evidence>
<keyword evidence="10" id="KW-0649">Protein kinase inhibitor</keyword>
<sequence length="243" mass="27003">MSDVRLSNGSPTLERTELRVSEHPKPSACRSLFGSGDHEELKRDFKGHMRELQEAAAAKWGFDFASDKPLSNARHTWELVDAAEIPDFYVRPPRREKGVGSVNNNVDLNGNHSCVLVVPSEDQSISDVQTECSEQCAGLRKRPCHDSTAQSKRSRSSPDEVSCPSLSHSVEHTPRKSSPKRQTSALLRCSVIAEMLLQKDMQTSHTALIDYPDVPYCSADLGEESGEDLDVNRGWMIDARVIQ</sequence>
<dbReference type="Pfam" id="PF02234">
    <property type="entry name" value="CDI"/>
    <property type="match status" value="1"/>
</dbReference>
<evidence type="ECO:0000256" key="1">
    <source>
        <dbReference type="ARBA" id="ARBA00004123"/>
    </source>
</evidence>
<keyword evidence="19" id="KW-1185">Reference proteome</keyword>
<keyword evidence="9" id="KW-0832">Ubl conjugation</keyword>
<comment type="function">
    <text evidence="15">Important regulator of cell cycle progression. Inhibits the kinase activity of CDK2 bound to cyclin A, but has little inhibitory activity on CDK2 bound to SPDYA. Involved in G1 arrest. Potent inhibitor of cyclin E- and cyclin A-CDK2 complexes. Forms a complex with cyclin type D-CDK4 complexes and is involved in the assembly, stability, and modulation of CCND1-CDK4 complex activation. Acts either as an inhibitor or an activator of cyclin type D-CDK4 complexes depending on its phosphorylation state and/or stoichometry.</text>
</comment>
<dbReference type="GO" id="GO:0045930">
    <property type="term" value="P:negative regulation of mitotic cell cycle"/>
    <property type="evidence" value="ECO:0007669"/>
    <property type="project" value="TreeGrafter"/>
</dbReference>
<dbReference type="GO" id="GO:0051087">
    <property type="term" value="F:protein-folding chaperone binding"/>
    <property type="evidence" value="ECO:0007669"/>
    <property type="project" value="TreeGrafter"/>
</dbReference>
<feature type="compositionally biased region" description="Polar residues" evidence="16">
    <location>
        <begin position="1"/>
        <end position="13"/>
    </location>
</feature>
<name>A0AAV9RXQ3_9TELE</name>
<evidence type="ECO:0000256" key="5">
    <source>
        <dbReference type="ARBA" id="ARBA00014547"/>
    </source>
</evidence>
<evidence type="ECO:0000256" key="10">
    <source>
        <dbReference type="ARBA" id="ARBA00023013"/>
    </source>
</evidence>
<dbReference type="GO" id="GO:0008285">
    <property type="term" value="P:negative regulation of cell population proliferation"/>
    <property type="evidence" value="ECO:0007669"/>
    <property type="project" value="TreeGrafter"/>
</dbReference>
<keyword evidence="11" id="KW-0539">Nucleus</keyword>
<keyword evidence="8" id="KW-0967">Endosome</keyword>
<organism evidence="18 19">
    <name type="scientific">Crenichthys baileyi</name>
    <name type="common">White River springfish</name>
    <dbReference type="NCBI Taxonomy" id="28760"/>
    <lineage>
        <taxon>Eukaryota</taxon>
        <taxon>Metazoa</taxon>
        <taxon>Chordata</taxon>
        <taxon>Craniata</taxon>
        <taxon>Vertebrata</taxon>
        <taxon>Euteleostomi</taxon>
        <taxon>Actinopterygii</taxon>
        <taxon>Neopterygii</taxon>
        <taxon>Teleostei</taxon>
        <taxon>Neoteleostei</taxon>
        <taxon>Acanthomorphata</taxon>
        <taxon>Ovalentaria</taxon>
        <taxon>Atherinomorphae</taxon>
        <taxon>Cyprinodontiformes</taxon>
        <taxon>Goodeidae</taxon>
        <taxon>Crenichthys</taxon>
    </lineage>
</organism>
<dbReference type="AlphaFoldDB" id="A0AAV9RXQ3"/>
<feature type="region of interest" description="Disordered" evidence="16">
    <location>
        <begin position="143"/>
        <end position="182"/>
    </location>
</feature>
<comment type="subcellular location">
    <subcellularLocation>
        <location evidence="3">Cytoplasm</location>
    </subcellularLocation>
    <subcellularLocation>
        <location evidence="2">Endosome</location>
    </subcellularLocation>
    <subcellularLocation>
        <location evidence="1">Nucleus</location>
    </subcellularLocation>
</comment>
<dbReference type="InterPro" id="IPR044898">
    <property type="entry name" value="CDI_dom_sf"/>
</dbReference>